<organism evidence="1 2">
    <name type="scientific">Trifolium medium</name>
    <dbReference type="NCBI Taxonomy" id="97028"/>
    <lineage>
        <taxon>Eukaryota</taxon>
        <taxon>Viridiplantae</taxon>
        <taxon>Streptophyta</taxon>
        <taxon>Embryophyta</taxon>
        <taxon>Tracheophyta</taxon>
        <taxon>Spermatophyta</taxon>
        <taxon>Magnoliopsida</taxon>
        <taxon>eudicotyledons</taxon>
        <taxon>Gunneridae</taxon>
        <taxon>Pentapetalae</taxon>
        <taxon>rosids</taxon>
        <taxon>fabids</taxon>
        <taxon>Fabales</taxon>
        <taxon>Fabaceae</taxon>
        <taxon>Papilionoideae</taxon>
        <taxon>50 kb inversion clade</taxon>
        <taxon>NPAAA clade</taxon>
        <taxon>Hologalegina</taxon>
        <taxon>IRL clade</taxon>
        <taxon>Trifolieae</taxon>
        <taxon>Trifolium</taxon>
    </lineage>
</organism>
<protein>
    <submittedName>
        <fullName evidence="1">Uncharacterized protein</fullName>
    </submittedName>
</protein>
<feature type="non-terminal residue" evidence="1">
    <location>
        <position position="48"/>
    </location>
</feature>
<dbReference type="AlphaFoldDB" id="A0A392SH65"/>
<accession>A0A392SH65</accession>
<proteinExistence type="predicted"/>
<evidence type="ECO:0000313" key="1">
    <source>
        <dbReference type="EMBL" id="MCI48228.1"/>
    </source>
</evidence>
<reference evidence="1 2" key="1">
    <citation type="journal article" date="2018" name="Front. Plant Sci.">
        <title>Red Clover (Trifolium pratense) and Zigzag Clover (T. medium) - A Picture of Genomic Similarities and Differences.</title>
        <authorList>
            <person name="Dluhosova J."/>
            <person name="Istvanek J."/>
            <person name="Nedelnik J."/>
            <person name="Repkova J."/>
        </authorList>
    </citation>
    <scope>NUCLEOTIDE SEQUENCE [LARGE SCALE GENOMIC DNA]</scope>
    <source>
        <strain evidence="2">cv. 10/8</strain>
        <tissue evidence="1">Leaf</tissue>
    </source>
</reference>
<evidence type="ECO:0000313" key="2">
    <source>
        <dbReference type="Proteomes" id="UP000265520"/>
    </source>
</evidence>
<dbReference type="EMBL" id="LXQA010383395">
    <property type="protein sequence ID" value="MCI48228.1"/>
    <property type="molecule type" value="Genomic_DNA"/>
</dbReference>
<comment type="caution">
    <text evidence="1">The sequence shown here is derived from an EMBL/GenBank/DDBJ whole genome shotgun (WGS) entry which is preliminary data.</text>
</comment>
<sequence length="48" mass="5401">MGDRVDAIEADMTEVKATLLLLKQQMQQQTTTQQQQRLLLSALSKKLG</sequence>
<keyword evidence="2" id="KW-1185">Reference proteome</keyword>
<name>A0A392SH65_9FABA</name>
<dbReference type="Proteomes" id="UP000265520">
    <property type="component" value="Unassembled WGS sequence"/>
</dbReference>